<evidence type="ECO:0000313" key="3">
    <source>
        <dbReference type="Proteomes" id="UP000270296"/>
    </source>
</evidence>
<dbReference type="EMBL" id="UZAM01016785">
    <property type="protein sequence ID" value="VDP44752.1"/>
    <property type="molecule type" value="Genomic_DNA"/>
</dbReference>
<proteinExistence type="predicted"/>
<keyword evidence="1" id="KW-0812">Transmembrane</keyword>
<feature type="transmembrane region" description="Helical" evidence="1">
    <location>
        <begin position="182"/>
        <end position="201"/>
    </location>
</feature>
<dbReference type="AlphaFoldDB" id="A0A183J817"/>
<organism evidence="4">
    <name type="scientific">Soboliphyme baturini</name>
    <dbReference type="NCBI Taxonomy" id="241478"/>
    <lineage>
        <taxon>Eukaryota</taxon>
        <taxon>Metazoa</taxon>
        <taxon>Ecdysozoa</taxon>
        <taxon>Nematoda</taxon>
        <taxon>Enoplea</taxon>
        <taxon>Dorylaimia</taxon>
        <taxon>Dioctophymatida</taxon>
        <taxon>Dioctophymatoidea</taxon>
        <taxon>Soboliphymatidae</taxon>
        <taxon>Soboliphyme</taxon>
    </lineage>
</organism>
<dbReference type="WBParaSite" id="SBAD_0001241501-mRNA-1">
    <property type="protein sequence ID" value="SBAD_0001241501-mRNA-1"/>
    <property type="gene ID" value="SBAD_0001241501"/>
</dbReference>
<feature type="transmembrane region" description="Helical" evidence="1">
    <location>
        <begin position="246"/>
        <end position="269"/>
    </location>
</feature>
<reference evidence="4" key="1">
    <citation type="submission" date="2016-06" db="UniProtKB">
        <authorList>
            <consortium name="WormBaseParasite"/>
        </authorList>
    </citation>
    <scope>IDENTIFICATION</scope>
</reference>
<reference evidence="2 3" key="2">
    <citation type="submission" date="2018-11" db="EMBL/GenBank/DDBJ databases">
        <authorList>
            <consortium name="Pathogen Informatics"/>
        </authorList>
    </citation>
    <scope>NUCLEOTIDE SEQUENCE [LARGE SCALE GENOMIC DNA]</scope>
</reference>
<evidence type="ECO:0000256" key="1">
    <source>
        <dbReference type="SAM" id="Phobius"/>
    </source>
</evidence>
<sequence>MDFKVKTSKLRLLSDIRTHHNDDPEVACNLRRLEAMLLGNTGRNWTGTKKVRVYGESGELADKWRNEPGDSQVDMVQMAEANVRPILGFTSMAALATCVTQRPDNNISLGRQEKAWLLSCVEEEHKVELSDEHRAIKSLIVRPYAFVVAVHAALYFGLLRGIEVHGIMNGSFCDGASDVLIMWSQLFVVHFLMALLMHFVFKKIFMRPLAFLDDVLLQYHVLPVLGEFALACAWILAATLPCSGMAKMAILALGFTLAALFVNGYLLVIFENIHLKQCFHLLTILVTLPEIGTIVLLTLNYLSLKLVSLITLMF</sequence>
<evidence type="ECO:0000313" key="2">
    <source>
        <dbReference type="EMBL" id="VDP44752.1"/>
    </source>
</evidence>
<feature type="transmembrane region" description="Helical" evidence="1">
    <location>
        <begin position="144"/>
        <end position="162"/>
    </location>
</feature>
<feature type="transmembrane region" description="Helical" evidence="1">
    <location>
        <begin position="221"/>
        <end position="240"/>
    </location>
</feature>
<keyword evidence="1" id="KW-1133">Transmembrane helix</keyword>
<feature type="transmembrane region" description="Helical" evidence="1">
    <location>
        <begin position="281"/>
        <end position="304"/>
    </location>
</feature>
<dbReference type="Proteomes" id="UP000270296">
    <property type="component" value="Unassembled WGS sequence"/>
</dbReference>
<protein>
    <submittedName>
        <fullName evidence="4">Transmembrane protein</fullName>
    </submittedName>
</protein>
<name>A0A183J817_9BILA</name>
<keyword evidence="1" id="KW-0472">Membrane</keyword>
<evidence type="ECO:0000313" key="4">
    <source>
        <dbReference type="WBParaSite" id="SBAD_0001241501-mRNA-1"/>
    </source>
</evidence>
<keyword evidence="3" id="KW-1185">Reference proteome</keyword>
<accession>A0A183J817</accession>
<gene>
    <name evidence="2" type="ORF">SBAD_LOCUS12015</name>
</gene>